<keyword evidence="2" id="KW-1185">Reference proteome</keyword>
<accession>A0A0N4YFA6</accession>
<reference evidence="1 2" key="2">
    <citation type="submission" date="2018-11" db="EMBL/GenBank/DDBJ databases">
        <authorList>
            <consortium name="Pathogen Informatics"/>
        </authorList>
    </citation>
    <scope>NUCLEOTIDE SEQUENCE [LARGE SCALE GENOMIC DNA]</scope>
</reference>
<dbReference type="EMBL" id="UYSL01021734">
    <property type="protein sequence ID" value="VDL79023.1"/>
    <property type="molecule type" value="Genomic_DNA"/>
</dbReference>
<protein>
    <submittedName>
        <fullName evidence="3">ATP synthase subunit g, mitochondrial</fullName>
    </submittedName>
</protein>
<dbReference type="OMA" id="WDDRYNK"/>
<dbReference type="Proteomes" id="UP000271162">
    <property type="component" value="Unassembled WGS sequence"/>
</dbReference>
<sequence length="129" mass="14688">MSGLPRIITRLPIRKASTNAQDANAIWKEVNRLGSEGKWDSINNMPKMFLFGKAKRETYAAYRAINHKTDVWSSSPYGQFAKAIFRLVMLAAGIKAGCLAYELIVPEEKRLHYKYRAKHGHHGDEHGHH</sequence>
<evidence type="ECO:0000313" key="2">
    <source>
        <dbReference type="Proteomes" id="UP000271162"/>
    </source>
</evidence>
<evidence type="ECO:0000313" key="3">
    <source>
        <dbReference type="WBParaSite" id="NBR_0001542801-mRNA-1"/>
    </source>
</evidence>
<dbReference type="WBParaSite" id="NBR_0001542801-mRNA-1">
    <property type="protein sequence ID" value="NBR_0001542801-mRNA-1"/>
    <property type="gene ID" value="NBR_0001542801"/>
</dbReference>
<proteinExistence type="predicted"/>
<dbReference type="AlphaFoldDB" id="A0A0N4YFA6"/>
<dbReference type="STRING" id="27835.A0A0N4YFA6"/>
<name>A0A0N4YFA6_NIPBR</name>
<evidence type="ECO:0000313" key="1">
    <source>
        <dbReference type="EMBL" id="VDL79023.1"/>
    </source>
</evidence>
<organism evidence="3">
    <name type="scientific">Nippostrongylus brasiliensis</name>
    <name type="common">Rat hookworm</name>
    <dbReference type="NCBI Taxonomy" id="27835"/>
    <lineage>
        <taxon>Eukaryota</taxon>
        <taxon>Metazoa</taxon>
        <taxon>Ecdysozoa</taxon>
        <taxon>Nematoda</taxon>
        <taxon>Chromadorea</taxon>
        <taxon>Rhabditida</taxon>
        <taxon>Rhabditina</taxon>
        <taxon>Rhabditomorpha</taxon>
        <taxon>Strongyloidea</taxon>
        <taxon>Heligmosomidae</taxon>
        <taxon>Nippostrongylus</taxon>
    </lineage>
</organism>
<gene>
    <name evidence="1" type="ORF">NBR_LOCUS15429</name>
</gene>
<reference evidence="3" key="1">
    <citation type="submission" date="2017-02" db="UniProtKB">
        <authorList>
            <consortium name="WormBaseParasite"/>
        </authorList>
    </citation>
    <scope>IDENTIFICATION</scope>
</reference>